<reference evidence="1" key="1">
    <citation type="journal article" date="2012" name="PLoS ONE">
        <title>Gene sets for utilization of primary and secondary nutrition supplies in the distal gut of endangered iberian lynx.</title>
        <authorList>
            <person name="Alcaide M."/>
            <person name="Messina E."/>
            <person name="Richter M."/>
            <person name="Bargiela R."/>
            <person name="Peplies J."/>
            <person name="Huws S.A."/>
            <person name="Newbold C.J."/>
            <person name="Golyshin P.N."/>
            <person name="Simon M.A."/>
            <person name="Lopez G."/>
            <person name="Yakimov M.M."/>
            <person name="Ferrer M."/>
        </authorList>
    </citation>
    <scope>NUCLEOTIDE SEQUENCE</scope>
</reference>
<dbReference type="EMBL" id="AMCI01002116">
    <property type="protein sequence ID" value="EJX03558.1"/>
    <property type="molecule type" value="Genomic_DNA"/>
</dbReference>
<organism evidence="1">
    <name type="scientific">gut metagenome</name>
    <dbReference type="NCBI Taxonomy" id="749906"/>
    <lineage>
        <taxon>unclassified sequences</taxon>
        <taxon>metagenomes</taxon>
        <taxon>organismal metagenomes</taxon>
    </lineage>
</organism>
<comment type="caution">
    <text evidence="1">The sequence shown here is derived from an EMBL/GenBank/DDBJ whole genome shotgun (WGS) entry which is preliminary data.</text>
</comment>
<evidence type="ECO:0000313" key="1">
    <source>
        <dbReference type="EMBL" id="EJX03558.1"/>
    </source>
</evidence>
<sequence>MMDSFISLFIVLLYIVYLNQTRLSGHRFNQFLISMNLQM</sequence>
<protein>
    <submittedName>
        <fullName evidence="1">Uncharacterized protein</fullName>
    </submittedName>
</protein>
<proteinExistence type="predicted"/>
<accession>J9GMT6</accession>
<dbReference type="AlphaFoldDB" id="J9GMT6"/>
<gene>
    <name evidence="1" type="ORF">EVA_08336</name>
</gene>
<name>J9GMT6_9ZZZZ</name>